<feature type="region of interest" description="Disordered" evidence="1">
    <location>
        <begin position="72"/>
        <end position="93"/>
    </location>
</feature>
<organism evidence="3 4">
    <name type="scientific">Rubrivirga marina</name>
    <dbReference type="NCBI Taxonomy" id="1196024"/>
    <lineage>
        <taxon>Bacteria</taxon>
        <taxon>Pseudomonadati</taxon>
        <taxon>Rhodothermota</taxon>
        <taxon>Rhodothermia</taxon>
        <taxon>Rhodothermales</taxon>
        <taxon>Rubricoccaceae</taxon>
        <taxon>Rubrivirga</taxon>
    </lineage>
</organism>
<sequence length="425" mass="43417">MSARFAALFVLALTPLAAAQTYDGALGPGDDQLPSGEYADVYTVDVAAGGVVEATLTSSAFDTYLVVVAPDGTQEENDDDGSTSRSALRVPSAAGGTHQVVVTSYAAAEAGTYRLVVTTGGGATLPVTKGRRTPAAPPSASATPPAPTPRPATAPAARPAAAPRTRSACVTPPPATRRRLHAQGVVTDCAGRPLAGVEVRISGVTAAGERVGMSAVTDGQGRYATRVPDGFYRVAAEHTVQWQGRPAGFALAPADGDDEQQDAAAGIAENLVWRLSGLRPGETAGVEGAYGEAQKYYGAQIQVTSEEHGFSGLYFPAGSTLAVTLTPAGPLVDGSAGAPLTFTKAFDRDATSSIHWYLTDVPVGPYALAATLTLPDGTPEAVGSKPSLAFSAPFAPATDVRFVPGSFGDIDMLQVTLQTRDRSGD</sequence>
<evidence type="ECO:0008006" key="5">
    <source>
        <dbReference type="Google" id="ProtNLM"/>
    </source>
</evidence>
<comment type="caution">
    <text evidence="3">The sequence shown here is derived from an EMBL/GenBank/DDBJ whole genome shotgun (WGS) entry which is preliminary data.</text>
</comment>
<dbReference type="AlphaFoldDB" id="A0A271J658"/>
<dbReference type="EMBL" id="MQWD01000001">
    <property type="protein sequence ID" value="PAP78139.1"/>
    <property type="molecule type" value="Genomic_DNA"/>
</dbReference>
<evidence type="ECO:0000256" key="2">
    <source>
        <dbReference type="SAM" id="SignalP"/>
    </source>
</evidence>
<dbReference type="RefSeq" id="WP_095511816.1">
    <property type="nucleotide sequence ID" value="NZ_MQWD01000001.1"/>
</dbReference>
<dbReference type="Gene3D" id="2.60.120.380">
    <property type="match status" value="1"/>
</dbReference>
<name>A0A271J658_9BACT</name>
<evidence type="ECO:0000313" key="3">
    <source>
        <dbReference type="EMBL" id="PAP78139.1"/>
    </source>
</evidence>
<feature type="signal peptide" evidence="2">
    <location>
        <begin position="1"/>
        <end position="19"/>
    </location>
</feature>
<dbReference type="OrthoDB" id="939978at2"/>
<feature type="chain" id="PRO_5012199488" description="Carboxypeptidase regulatory-like domain-containing protein" evidence="2">
    <location>
        <begin position="20"/>
        <end position="425"/>
    </location>
</feature>
<feature type="compositionally biased region" description="Low complexity" evidence="1">
    <location>
        <begin position="153"/>
        <end position="168"/>
    </location>
</feature>
<dbReference type="SUPFAM" id="SSF49464">
    <property type="entry name" value="Carboxypeptidase regulatory domain-like"/>
    <property type="match status" value="1"/>
</dbReference>
<keyword evidence="4" id="KW-1185">Reference proteome</keyword>
<dbReference type="Proteomes" id="UP000216339">
    <property type="component" value="Unassembled WGS sequence"/>
</dbReference>
<feature type="region of interest" description="Disordered" evidence="1">
    <location>
        <begin position="123"/>
        <end position="176"/>
    </location>
</feature>
<dbReference type="Gene3D" id="2.60.40.1120">
    <property type="entry name" value="Carboxypeptidase-like, regulatory domain"/>
    <property type="match status" value="1"/>
</dbReference>
<evidence type="ECO:0000256" key="1">
    <source>
        <dbReference type="SAM" id="MobiDB-lite"/>
    </source>
</evidence>
<reference evidence="3 4" key="1">
    <citation type="submission" date="2016-11" db="EMBL/GenBank/DDBJ databases">
        <title>Study of marine rhodopsin-containing bacteria.</title>
        <authorList>
            <person name="Yoshizawa S."/>
            <person name="Kumagai Y."/>
            <person name="Kogure K."/>
        </authorList>
    </citation>
    <scope>NUCLEOTIDE SEQUENCE [LARGE SCALE GENOMIC DNA]</scope>
    <source>
        <strain evidence="3 4">SAORIC-28</strain>
    </source>
</reference>
<protein>
    <recommendedName>
        <fullName evidence="5">Carboxypeptidase regulatory-like domain-containing protein</fullName>
    </recommendedName>
</protein>
<evidence type="ECO:0000313" key="4">
    <source>
        <dbReference type="Proteomes" id="UP000216339"/>
    </source>
</evidence>
<gene>
    <name evidence="3" type="ORF">BSZ37_17710</name>
</gene>
<proteinExistence type="predicted"/>
<dbReference type="InterPro" id="IPR008969">
    <property type="entry name" value="CarboxyPept-like_regulatory"/>
</dbReference>
<keyword evidence="2" id="KW-0732">Signal</keyword>
<accession>A0A271J658</accession>